<reference evidence="1" key="1">
    <citation type="submission" date="2018-02" db="EMBL/GenBank/DDBJ databases">
        <title>Rhizophora mucronata_Transcriptome.</title>
        <authorList>
            <person name="Meera S.P."/>
            <person name="Sreeshan A."/>
            <person name="Augustine A."/>
        </authorList>
    </citation>
    <scope>NUCLEOTIDE SEQUENCE</scope>
    <source>
        <tissue evidence="1">Leaf</tissue>
    </source>
</reference>
<evidence type="ECO:0000313" key="1">
    <source>
        <dbReference type="EMBL" id="MBX51076.1"/>
    </source>
</evidence>
<proteinExistence type="predicted"/>
<dbReference type="AlphaFoldDB" id="A0A2P2P8K6"/>
<organism evidence="1">
    <name type="scientific">Rhizophora mucronata</name>
    <name type="common">Asiatic mangrove</name>
    <dbReference type="NCBI Taxonomy" id="61149"/>
    <lineage>
        <taxon>Eukaryota</taxon>
        <taxon>Viridiplantae</taxon>
        <taxon>Streptophyta</taxon>
        <taxon>Embryophyta</taxon>
        <taxon>Tracheophyta</taxon>
        <taxon>Spermatophyta</taxon>
        <taxon>Magnoliopsida</taxon>
        <taxon>eudicotyledons</taxon>
        <taxon>Gunneridae</taxon>
        <taxon>Pentapetalae</taxon>
        <taxon>rosids</taxon>
        <taxon>fabids</taxon>
        <taxon>Malpighiales</taxon>
        <taxon>Rhizophoraceae</taxon>
        <taxon>Rhizophora</taxon>
    </lineage>
</organism>
<name>A0A2P2P8K6_RHIMU</name>
<dbReference type="EMBL" id="GGEC01070592">
    <property type="protein sequence ID" value="MBX51076.1"/>
    <property type="molecule type" value="Transcribed_RNA"/>
</dbReference>
<accession>A0A2P2P8K6</accession>
<protein>
    <submittedName>
        <fullName evidence="1">Uncharacterized protein</fullName>
    </submittedName>
</protein>
<sequence length="21" mass="2279">MLVSLIFDISLPSLSESLVSQ</sequence>